<dbReference type="Pfam" id="PF07690">
    <property type="entry name" value="MFS_1"/>
    <property type="match status" value="1"/>
</dbReference>
<comment type="subcellular location">
    <subcellularLocation>
        <location evidence="1">Cell membrane</location>
        <topology evidence="1">Multi-pass membrane protein</topology>
    </subcellularLocation>
</comment>
<name>A0ABP9GPJ5_9ACTN</name>
<dbReference type="InterPro" id="IPR036259">
    <property type="entry name" value="MFS_trans_sf"/>
</dbReference>
<feature type="transmembrane region" description="Helical" evidence="5">
    <location>
        <begin position="298"/>
        <end position="320"/>
    </location>
</feature>
<keyword evidence="3 5" id="KW-1133">Transmembrane helix</keyword>
<evidence type="ECO:0000256" key="1">
    <source>
        <dbReference type="ARBA" id="ARBA00004651"/>
    </source>
</evidence>
<feature type="transmembrane region" description="Helical" evidence="5">
    <location>
        <begin position="243"/>
        <end position="262"/>
    </location>
</feature>
<evidence type="ECO:0000256" key="3">
    <source>
        <dbReference type="ARBA" id="ARBA00022989"/>
    </source>
</evidence>
<feature type="transmembrane region" description="Helical" evidence="5">
    <location>
        <begin position="132"/>
        <end position="156"/>
    </location>
</feature>
<evidence type="ECO:0000256" key="5">
    <source>
        <dbReference type="SAM" id="Phobius"/>
    </source>
</evidence>
<protein>
    <recommendedName>
        <fullName evidence="6">Major facilitator superfamily (MFS) profile domain-containing protein</fullName>
    </recommendedName>
</protein>
<keyword evidence="2 5" id="KW-0812">Transmembrane</keyword>
<feature type="transmembrane region" description="Helical" evidence="5">
    <location>
        <begin position="332"/>
        <end position="356"/>
    </location>
</feature>
<proteinExistence type="predicted"/>
<feature type="transmembrane region" description="Helical" evidence="5">
    <location>
        <begin position="101"/>
        <end position="120"/>
    </location>
</feature>
<evidence type="ECO:0000256" key="4">
    <source>
        <dbReference type="ARBA" id="ARBA00023136"/>
    </source>
</evidence>
<accession>A0ABP9GPJ5</accession>
<feature type="transmembrane region" description="Helical" evidence="5">
    <location>
        <begin position="274"/>
        <end position="292"/>
    </location>
</feature>
<organism evidence="7 8">
    <name type="scientific">Streptomonospora halophila</name>
    <dbReference type="NCBI Taxonomy" id="427369"/>
    <lineage>
        <taxon>Bacteria</taxon>
        <taxon>Bacillati</taxon>
        <taxon>Actinomycetota</taxon>
        <taxon>Actinomycetes</taxon>
        <taxon>Streptosporangiales</taxon>
        <taxon>Nocardiopsidaceae</taxon>
        <taxon>Streptomonospora</taxon>
    </lineage>
</organism>
<feature type="transmembrane region" description="Helical" evidence="5">
    <location>
        <begin position="212"/>
        <end position="231"/>
    </location>
</feature>
<dbReference type="Proteomes" id="UP001499993">
    <property type="component" value="Unassembled WGS sequence"/>
</dbReference>
<evidence type="ECO:0000256" key="2">
    <source>
        <dbReference type="ARBA" id="ARBA00022692"/>
    </source>
</evidence>
<dbReference type="SUPFAM" id="SSF103473">
    <property type="entry name" value="MFS general substrate transporter"/>
    <property type="match status" value="1"/>
</dbReference>
<feature type="transmembrane region" description="Helical" evidence="5">
    <location>
        <begin position="362"/>
        <end position="384"/>
    </location>
</feature>
<dbReference type="EMBL" id="BAABIK010000022">
    <property type="protein sequence ID" value="GAA4949501.1"/>
    <property type="molecule type" value="Genomic_DNA"/>
</dbReference>
<feature type="transmembrane region" description="Helical" evidence="5">
    <location>
        <begin position="162"/>
        <end position="183"/>
    </location>
</feature>
<sequence>MWDVVSPARRALAGAVLLDFAVGPLFLWDAFSRALSAELGVPGPQLSLAYAVGLASFTAGVLAGGRAADAVAPRRLALAVGAGVVVGLATAGLAVSLPVLVLGFGVVLGGSTGLGYATAVRVAGTSATRRGSAVAVVVSAYAAGAVVLAPVVGVLLETVGRTGMFAALAVLLGCLTACASALLPGAVPPARSAPPRAPGAPRPPALRPYSRPILAAWAMFWLGSAPALVAFGHAGGFAGAPELAVAAVALLNAGNFAGRLAAGPIADRIGHVPALHAAAAVLVGACLTLALADGPGGTLAALGVLGAQYGAVSVLTPMAVAEAVPADRFGAAYGLVFSGWGAVGLAGPVGAAWLAADTGYPAVAAVLTGVAVLFWGAVAGVSAARFAPAR</sequence>
<evidence type="ECO:0000313" key="7">
    <source>
        <dbReference type="EMBL" id="GAA4949501.1"/>
    </source>
</evidence>
<dbReference type="InterPro" id="IPR050327">
    <property type="entry name" value="Proton-linked_MCT"/>
</dbReference>
<feature type="transmembrane region" description="Helical" evidence="5">
    <location>
        <begin position="46"/>
        <end position="64"/>
    </location>
</feature>
<feature type="domain" description="Major facilitator superfamily (MFS) profile" evidence="6">
    <location>
        <begin position="146"/>
        <end position="390"/>
    </location>
</feature>
<gene>
    <name evidence="7" type="ORF">GCM10023224_37020</name>
</gene>
<dbReference type="Gene3D" id="1.20.1250.20">
    <property type="entry name" value="MFS general substrate transporter like domains"/>
    <property type="match status" value="2"/>
</dbReference>
<evidence type="ECO:0000259" key="6">
    <source>
        <dbReference type="PROSITE" id="PS50850"/>
    </source>
</evidence>
<feature type="transmembrane region" description="Helical" evidence="5">
    <location>
        <begin position="76"/>
        <end position="95"/>
    </location>
</feature>
<dbReference type="PROSITE" id="PS50850">
    <property type="entry name" value="MFS"/>
    <property type="match status" value="1"/>
</dbReference>
<reference evidence="8" key="1">
    <citation type="journal article" date="2019" name="Int. J. Syst. Evol. Microbiol.">
        <title>The Global Catalogue of Microorganisms (GCM) 10K type strain sequencing project: providing services to taxonomists for standard genome sequencing and annotation.</title>
        <authorList>
            <consortium name="The Broad Institute Genomics Platform"/>
            <consortium name="The Broad Institute Genome Sequencing Center for Infectious Disease"/>
            <person name="Wu L."/>
            <person name="Ma J."/>
        </authorList>
    </citation>
    <scope>NUCLEOTIDE SEQUENCE [LARGE SCALE GENOMIC DNA]</scope>
    <source>
        <strain evidence="8">JCM 18123</strain>
    </source>
</reference>
<evidence type="ECO:0000313" key="8">
    <source>
        <dbReference type="Proteomes" id="UP001499993"/>
    </source>
</evidence>
<comment type="caution">
    <text evidence="7">The sequence shown here is derived from an EMBL/GenBank/DDBJ whole genome shotgun (WGS) entry which is preliminary data.</text>
</comment>
<dbReference type="PANTHER" id="PTHR11360">
    <property type="entry name" value="MONOCARBOXYLATE TRANSPORTER"/>
    <property type="match status" value="1"/>
</dbReference>
<keyword evidence="8" id="KW-1185">Reference proteome</keyword>
<dbReference type="InterPro" id="IPR020846">
    <property type="entry name" value="MFS_dom"/>
</dbReference>
<dbReference type="InterPro" id="IPR011701">
    <property type="entry name" value="MFS"/>
</dbReference>
<keyword evidence="4 5" id="KW-0472">Membrane</keyword>